<protein>
    <submittedName>
        <fullName evidence="8">TolC family protein</fullName>
    </submittedName>
</protein>
<keyword evidence="6" id="KW-0472">Membrane</keyword>
<dbReference type="RefSeq" id="WP_394823135.1">
    <property type="nucleotide sequence ID" value="NZ_CP089984.1"/>
</dbReference>
<dbReference type="Gene3D" id="1.20.1600.10">
    <property type="entry name" value="Outer membrane efflux proteins (OEP)"/>
    <property type="match status" value="1"/>
</dbReference>
<keyword evidence="5" id="KW-0812">Transmembrane</keyword>
<dbReference type="PANTHER" id="PTHR30026">
    <property type="entry name" value="OUTER MEMBRANE PROTEIN TOLC"/>
    <property type="match status" value="1"/>
</dbReference>
<proteinExistence type="inferred from homology"/>
<evidence type="ECO:0000256" key="5">
    <source>
        <dbReference type="ARBA" id="ARBA00022692"/>
    </source>
</evidence>
<sequence length="441" mass="46400">MGAATSTAAPESMSLDRAIDYALAHQPQIVAARARLRAAQSEAGVPRAAWLPKVGGLAELAGSTANNSTTTPFSNPAVDLPRIGGTRISDSPDWQPYASTVLALGVRQQLYDFGRTAARSAALDALAAASQEQLRTARLDTVYAVTEAYFAVRAAHAVLDVATATETRARAHRDFAKSGVDSGLRPPIERTRAEADLARFQVGRIRADGGLRLARSIFSAAVGSEQLELDAADGPFDTEPLPSLPDAVARADERDPAVREALADLRAQRARTNAIDASARPRLFLTGSVSGRAGGAPASSGPTPSGDGFAPLVPNYDAGIVLSWPIYEPTVRAEAFASERREDAARAAVDVARQRAVAALVRAYENTDLAAASLDALNRGADLARANYTQAETRFQSGLGSSIELADAETLRTEAEVQLAIGKFQLAMARAAVARATSEER</sequence>
<comment type="similarity">
    <text evidence="2">Belongs to the outer membrane factor (OMF) (TC 1.B.17) family.</text>
</comment>
<gene>
    <name evidence="8" type="ORF">LZC94_37480</name>
</gene>
<evidence type="ECO:0000256" key="3">
    <source>
        <dbReference type="ARBA" id="ARBA00022448"/>
    </source>
</evidence>
<evidence type="ECO:0000256" key="2">
    <source>
        <dbReference type="ARBA" id="ARBA00007613"/>
    </source>
</evidence>
<keyword evidence="3" id="KW-0813">Transport</keyword>
<comment type="subcellular location">
    <subcellularLocation>
        <location evidence="1">Cell outer membrane</location>
    </subcellularLocation>
</comment>
<evidence type="ECO:0000256" key="1">
    <source>
        <dbReference type="ARBA" id="ARBA00004442"/>
    </source>
</evidence>
<name>A0ABZ2LRI0_9BACT</name>
<organism evidence="8 9">
    <name type="scientific">Pendulispora albinea</name>
    <dbReference type="NCBI Taxonomy" id="2741071"/>
    <lineage>
        <taxon>Bacteria</taxon>
        <taxon>Pseudomonadati</taxon>
        <taxon>Myxococcota</taxon>
        <taxon>Myxococcia</taxon>
        <taxon>Myxococcales</taxon>
        <taxon>Sorangiineae</taxon>
        <taxon>Pendulisporaceae</taxon>
        <taxon>Pendulispora</taxon>
    </lineage>
</organism>
<evidence type="ECO:0000313" key="9">
    <source>
        <dbReference type="Proteomes" id="UP001370348"/>
    </source>
</evidence>
<dbReference type="EMBL" id="CP089984">
    <property type="protein sequence ID" value="WXB13523.1"/>
    <property type="molecule type" value="Genomic_DNA"/>
</dbReference>
<accession>A0ABZ2LRI0</accession>
<evidence type="ECO:0000256" key="6">
    <source>
        <dbReference type="ARBA" id="ARBA00023136"/>
    </source>
</evidence>
<reference evidence="8 9" key="1">
    <citation type="submission" date="2021-12" db="EMBL/GenBank/DDBJ databases">
        <title>Discovery of the Pendulisporaceae a myxobacterial family with distinct sporulation behavior and unique specialized metabolism.</title>
        <authorList>
            <person name="Garcia R."/>
            <person name="Popoff A."/>
            <person name="Bader C.D."/>
            <person name="Loehr J."/>
            <person name="Walesch S."/>
            <person name="Walt C."/>
            <person name="Boldt J."/>
            <person name="Bunk B."/>
            <person name="Haeckl F.J.F.P.J."/>
            <person name="Gunesch A.P."/>
            <person name="Birkelbach J."/>
            <person name="Nuebel U."/>
            <person name="Pietschmann T."/>
            <person name="Bach T."/>
            <person name="Mueller R."/>
        </authorList>
    </citation>
    <scope>NUCLEOTIDE SEQUENCE [LARGE SCALE GENOMIC DNA]</scope>
    <source>
        <strain evidence="8 9">MSr11954</strain>
    </source>
</reference>
<dbReference type="SUPFAM" id="SSF56954">
    <property type="entry name" value="Outer membrane efflux proteins (OEP)"/>
    <property type="match status" value="1"/>
</dbReference>
<keyword evidence="4" id="KW-1134">Transmembrane beta strand</keyword>
<evidence type="ECO:0000256" key="7">
    <source>
        <dbReference type="ARBA" id="ARBA00023237"/>
    </source>
</evidence>
<dbReference type="Pfam" id="PF02321">
    <property type="entry name" value="OEP"/>
    <property type="match status" value="2"/>
</dbReference>
<dbReference type="InterPro" id="IPR051906">
    <property type="entry name" value="TolC-like"/>
</dbReference>
<evidence type="ECO:0000256" key="4">
    <source>
        <dbReference type="ARBA" id="ARBA00022452"/>
    </source>
</evidence>
<dbReference type="InterPro" id="IPR003423">
    <property type="entry name" value="OMP_efflux"/>
</dbReference>
<keyword evidence="7" id="KW-0998">Cell outer membrane</keyword>
<dbReference type="PANTHER" id="PTHR30026:SF20">
    <property type="entry name" value="OUTER MEMBRANE PROTEIN TOLC"/>
    <property type="match status" value="1"/>
</dbReference>
<evidence type="ECO:0000313" key="8">
    <source>
        <dbReference type="EMBL" id="WXB13523.1"/>
    </source>
</evidence>
<dbReference type="Proteomes" id="UP001370348">
    <property type="component" value="Chromosome"/>
</dbReference>
<keyword evidence="9" id="KW-1185">Reference proteome</keyword>